<dbReference type="GO" id="GO:0008721">
    <property type="term" value="F:D-serine ammonia-lyase activity"/>
    <property type="evidence" value="ECO:0007669"/>
    <property type="project" value="TreeGrafter"/>
</dbReference>
<dbReference type="PANTHER" id="PTHR28004">
    <property type="entry name" value="ZGC:162816-RELATED"/>
    <property type="match status" value="1"/>
</dbReference>
<accession>A0A5M8QUY7</accession>
<evidence type="ECO:0000259" key="3">
    <source>
        <dbReference type="SMART" id="SM01119"/>
    </source>
</evidence>
<proteinExistence type="inferred from homology"/>
<dbReference type="AlphaFoldDB" id="A0A5M8QUY7"/>
<dbReference type="OrthoDB" id="9788869at2"/>
<dbReference type="RefSeq" id="WP_139012387.1">
    <property type="nucleotide sequence ID" value="NZ_VBSN01000038.1"/>
</dbReference>
<reference evidence="4 5" key="1">
    <citation type="submission" date="2019-05" db="EMBL/GenBank/DDBJ databases">
        <authorList>
            <person name="Qu J.-H."/>
        </authorList>
    </citation>
    <scope>NUCLEOTIDE SEQUENCE [LARGE SCALE GENOMIC DNA]</scope>
    <source>
        <strain evidence="4 5">NS28</strain>
    </source>
</reference>
<evidence type="ECO:0000256" key="2">
    <source>
        <dbReference type="ARBA" id="ARBA00023239"/>
    </source>
</evidence>
<protein>
    <submittedName>
        <fullName evidence="4">D-TA family PLP-dependent enzyme</fullName>
    </submittedName>
</protein>
<comment type="caution">
    <text evidence="4">The sequence shown here is derived from an EMBL/GenBank/DDBJ whole genome shotgun (WGS) entry which is preliminary data.</text>
</comment>
<dbReference type="SMART" id="SM01119">
    <property type="entry name" value="D-ser_dehydrat"/>
    <property type="match status" value="1"/>
</dbReference>
<comment type="similarity">
    <text evidence="1">Belongs to the DSD1 family.</text>
</comment>
<dbReference type="GO" id="GO:0036088">
    <property type="term" value="P:D-serine catabolic process"/>
    <property type="evidence" value="ECO:0007669"/>
    <property type="project" value="TreeGrafter"/>
</dbReference>
<dbReference type="PANTHER" id="PTHR28004:SF2">
    <property type="entry name" value="D-SERINE DEHYDRATASE"/>
    <property type="match status" value="1"/>
</dbReference>
<dbReference type="EMBL" id="VBSN01000038">
    <property type="protein sequence ID" value="KAA6439131.1"/>
    <property type="molecule type" value="Genomic_DNA"/>
</dbReference>
<dbReference type="Gene3D" id="3.20.20.10">
    <property type="entry name" value="Alanine racemase"/>
    <property type="match status" value="1"/>
</dbReference>
<dbReference type="Gene3D" id="2.40.37.20">
    <property type="entry name" value="D-serine dehydratase-like domain"/>
    <property type="match status" value="1"/>
</dbReference>
<evidence type="ECO:0000313" key="5">
    <source>
        <dbReference type="Proteomes" id="UP000323994"/>
    </source>
</evidence>
<dbReference type="InterPro" id="IPR026956">
    <property type="entry name" value="D-ser_dehydrat-like_dom"/>
</dbReference>
<keyword evidence="5" id="KW-1185">Reference proteome</keyword>
<feature type="domain" description="D-serine dehydratase-like" evidence="3">
    <location>
        <begin position="259"/>
        <end position="351"/>
    </location>
</feature>
<dbReference type="Pfam" id="PF14031">
    <property type="entry name" value="D-ser_dehydrat"/>
    <property type="match status" value="1"/>
</dbReference>
<dbReference type="SUPFAM" id="SSF51419">
    <property type="entry name" value="PLP-binding barrel"/>
    <property type="match status" value="1"/>
</dbReference>
<dbReference type="InterPro" id="IPR001608">
    <property type="entry name" value="Ala_racemase_N"/>
</dbReference>
<evidence type="ECO:0000256" key="1">
    <source>
        <dbReference type="ARBA" id="ARBA00005323"/>
    </source>
</evidence>
<dbReference type="Proteomes" id="UP000323994">
    <property type="component" value="Unassembled WGS sequence"/>
</dbReference>
<keyword evidence="2" id="KW-0456">Lyase</keyword>
<name>A0A5M8QUY7_9BACT</name>
<dbReference type="InterPro" id="IPR042208">
    <property type="entry name" value="D-ser_dehydrat-like_sf"/>
</dbReference>
<dbReference type="Pfam" id="PF01168">
    <property type="entry name" value="Ala_racemase_N"/>
    <property type="match status" value="1"/>
</dbReference>
<dbReference type="InterPro" id="IPR029066">
    <property type="entry name" value="PLP-binding_barrel"/>
</dbReference>
<dbReference type="CDD" id="cd06821">
    <property type="entry name" value="PLPDE_III_D-TA"/>
    <property type="match status" value="1"/>
</dbReference>
<evidence type="ECO:0000313" key="4">
    <source>
        <dbReference type="EMBL" id="KAA6439131.1"/>
    </source>
</evidence>
<organism evidence="4 5">
    <name type="scientific">Dyadobacter flavalbus</name>
    <dbReference type="NCBI Taxonomy" id="2579942"/>
    <lineage>
        <taxon>Bacteria</taxon>
        <taxon>Pseudomonadati</taxon>
        <taxon>Bacteroidota</taxon>
        <taxon>Cytophagia</taxon>
        <taxon>Cytophagales</taxon>
        <taxon>Spirosomataceae</taxon>
        <taxon>Dyadobacter</taxon>
    </lineage>
</organism>
<sequence>MNWYQLRNPEEVISPSLIFYKDRVDSNIRNMVSIAEDAGRLIPHVKTHKCSEIVALQLEQGISKFKCATIAEAEMLADAGARWILLAYQMVGPNIQRLFRLREKFPHVTFSSLVDNEKSVDDLNRFSAENNFTAEVFIDVNNGMNRTGHATDESILSLYRHITRLSNVTLAGIHVYDGHIRNPEFTDRKAAADEAFEKVLPLLDRIKADTGKEPMIIAGGSPSFTVHAMRPEVYLSPGTNVLWDWGYGDRFDGQPFQHAALILTRVVSKPVSGIITIDLGHKAVSAENPIENRFRLLNLSSYTVLSQSEEHGVIQVGADAWESIQTGDVFYALPYHICPTVALHDFATVIENGAVTGEWKITARSRRLTI</sequence>
<gene>
    <name evidence="4" type="ORF">FEM33_12675</name>
</gene>
<dbReference type="InterPro" id="IPR051466">
    <property type="entry name" value="D-amino_acid_metab_enzyme"/>
</dbReference>